<keyword evidence="3" id="KW-0847">Vitamin C</keyword>
<evidence type="ECO:0000256" key="6">
    <source>
        <dbReference type="ARBA" id="ARBA00023004"/>
    </source>
</evidence>
<comment type="caution">
    <text evidence="8">The sequence shown here is derived from an EMBL/GenBank/DDBJ whole genome shotgun (WGS) entry which is preliminary data.</text>
</comment>
<dbReference type="InterPro" id="IPR006620">
    <property type="entry name" value="Pro_4_hyd_alph"/>
</dbReference>
<protein>
    <submittedName>
        <fullName evidence="8">2OG-Fe(II) oxygenase</fullName>
    </submittedName>
</protein>
<keyword evidence="2" id="KW-0479">Metal-binding</keyword>
<sequence length="277" mass="30522">MNQPPATEQHLTSDVLAWMAAQAAQGYTKESIFDAMRAAGWSREVAALAMQMHPEGLASLRVPSLALPVSGRMVDAGDKWVEVQQLFQAPDVVLFANLLSASECRALIEAARPRLSRSLTVDTKTGGEELNADRTSEGMFFERSENSIVRCIETRIAKLLGWPRENGEGLQVLRYGPGAEYKPHYDYFDPAELGTPAILTRGGQRVATLIMYLNEPEKGGATVFPDLDLKVVPRPGQAVFFSYAQPHPASRTLHGGAPVQAGEKWIATKWLREREFI</sequence>
<evidence type="ECO:0000259" key="7">
    <source>
        <dbReference type="PROSITE" id="PS51471"/>
    </source>
</evidence>
<dbReference type="InterPro" id="IPR005123">
    <property type="entry name" value="Oxoglu/Fe-dep_dioxygenase_dom"/>
</dbReference>
<proteinExistence type="predicted"/>
<reference evidence="9" key="1">
    <citation type="journal article" date="2019" name="Int. J. Syst. Evol. Microbiol.">
        <title>The Global Catalogue of Microorganisms (GCM) 10K type strain sequencing project: providing services to taxonomists for standard genome sequencing and annotation.</title>
        <authorList>
            <consortium name="The Broad Institute Genomics Platform"/>
            <consortium name="The Broad Institute Genome Sequencing Center for Infectious Disease"/>
            <person name="Wu L."/>
            <person name="Ma J."/>
        </authorList>
    </citation>
    <scope>NUCLEOTIDE SEQUENCE [LARGE SCALE GENOMIC DNA]</scope>
    <source>
        <strain evidence="9">CCUG 39402</strain>
    </source>
</reference>
<keyword evidence="5" id="KW-0560">Oxidoreductase</keyword>
<dbReference type="EMBL" id="JBHSRS010000084">
    <property type="protein sequence ID" value="MFC6284566.1"/>
    <property type="molecule type" value="Genomic_DNA"/>
</dbReference>
<evidence type="ECO:0000256" key="3">
    <source>
        <dbReference type="ARBA" id="ARBA00022896"/>
    </source>
</evidence>
<keyword evidence="4" id="KW-0223">Dioxygenase</keyword>
<evidence type="ECO:0000313" key="9">
    <source>
        <dbReference type="Proteomes" id="UP001596270"/>
    </source>
</evidence>
<organism evidence="8 9">
    <name type="scientific">Polaromonas aquatica</name>
    <dbReference type="NCBI Taxonomy" id="332657"/>
    <lineage>
        <taxon>Bacteria</taxon>
        <taxon>Pseudomonadati</taxon>
        <taxon>Pseudomonadota</taxon>
        <taxon>Betaproteobacteria</taxon>
        <taxon>Burkholderiales</taxon>
        <taxon>Comamonadaceae</taxon>
        <taxon>Polaromonas</taxon>
    </lineage>
</organism>
<dbReference type="PANTHER" id="PTHR10869:SF246">
    <property type="entry name" value="TRANSMEMBRANE PROLYL 4-HYDROXYLASE"/>
    <property type="match status" value="1"/>
</dbReference>
<dbReference type="Pfam" id="PF13640">
    <property type="entry name" value="2OG-FeII_Oxy_3"/>
    <property type="match status" value="1"/>
</dbReference>
<dbReference type="SMART" id="SM00702">
    <property type="entry name" value="P4Hc"/>
    <property type="match status" value="1"/>
</dbReference>
<dbReference type="InterPro" id="IPR044862">
    <property type="entry name" value="Pro_4_hyd_alph_FE2OG_OXY"/>
</dbReference>
<feature type="domain" description="Fe2OG dioxygenase" evidence="7">
    <location>
        <begin position="166"/>
        <end position="273"/>
    </location>
</feature>
<accession>A0ABW1U3V6</accession>
<keyword evidence="9" id="KW-1185">Reference proteome</keyword>
<evidence type="ECO:0000256" key="2">
    <source>
        <dbReference type="ARBA" id="ARBA00022723"/>
    </source>
</evidence>
<dbReference type="Proteomes" id="UP001596270">
    <property type="component" value="Unassembled WGS sequence"/>
</dbReference>
<evidence type="ECO:0000256" key="1">
    <source>
        <dbReference type="ARBA" id="ARBA00001961"/>
    </source>
</evidence>
<name>A0ABW1U3V6_9BURK</name>
<dbReference type="RefSeq" id="WP_371438822.1">
    <property type="nucleotide sequence ID" value="NZ_JBHSRS010000084.1"/>
</dbReference>
<keyword evidence="6" id="KW-0408">Iron</keyword>
<evidence type="ECO:0000256" key="5">
    <source>
        <dbReference type="ARBA" id="ARBA00023002"/>
    </source>
</evidence>
<dbReference type="InterPro" id="IPR045054">
    <property type="entry name" value="P4HA-like"/>
</dbReference>
<evidence type="ECO:0000256" key="4">
    <source>
        <dbReference type="ARBA" id="ARBA00022964"/>
    </source>
</evidence>
<gene>
    <name evidence="8" type="ORF">ACFQND_25350</name>
</gene>
<dbReference type="PROSITE" id="PS51471">
    <property type="entry name" value="FE2OG_OXY"/>
    <property type="match status" value="1"/>
</dbReference>
<dbReference type="Gene3D" id="2.60.120.620">
    <property type="entry name" value="q2cbj1_9rhob like domain"/>
    <property type="match status" value="1"/>
</dbReference>
<comment type="cofactor">
    <cofactor evidence="1">
        <name>L-ascorbate</name>
        <dbReference type="ChEBI" id="CHEBI:38290"/>
    </cofactor>
</comment>
<dbReference type="PANTHER" id="PTHR10869">
    <property type="entry name" value="PROLYL 4-HYDROXYLASE ALPHA SUBUNIT"/>
    <property type="match status" value="1"/>
</dbReference>
<evidence type="ECO:0000313" key="8">
    <source>
        <dbReference type="EMBL" id="MFC6284566.1"/>
    </source>
</evidence>